<comment type="caution">
    <text evidence="2">The sequence shown here is derived from an EMBL/GenBank/DDBJ whole genome shotgun (WGS) entry which is preliminary data.</text>
</comment>
<dbReference type="InterPro" id="IPR023374">
    <property type="entry name" value="AttH-like_dom_sf"/>
</dbReference>
<dbReference type="AlphaFoldDB" id="A0A1E8FK91"/>
<evidence type="ECO:0000259" key="1">
    <source>
        <dbReference type="Pfam" id="PF07143"/>
    </source>
</evidence>
<dbReference type="Pfam" id="PF07143">
    <property type="entry name" value="CrtC"/>
    <property type="match status" value="1"/>
</dbReference>
<name>A0A1E8FK91_9ALTE</name>
<accession>A0A1E8FK91</accession>
<sequence>MSQDVGRQSLFNGLKADNNAQVSVDNPVQLPQDHAPHGAFQIEWWYLTLLLENLQGEPFNYQFTLFKFARPEMQSNWGDGYVWMGHSSLHTKQAHYFSEKFAQQGTGVAGFEASPLQFFMDNWQWQGEQAEQLLPATLTSSAQEADINLHLSASNPYVLHGDQGVSFKTADGRYRSYYYSQPFIEASGQIVVNGLEHQVKGIGWYDHEWTSQLADEEALGWDWFSLHFDDGRKLMAFTMHVDNGDSYTTGTLIDAQGKTVTLGPDELNLKALETRQVVAREIPVSWSLSIPSFDIAITTSPFKAEQWNASRFAYYEGAISFTGSHNGKGFMELTGY</sequence>
<dbReference type="Proteomes" id="UP000176037">
    <property type="component" value="Unassembled WGS sequence"/>
</dbReference>
<dbReference type="STRING" id="1856405.BFC17_00275"/>
<organism evidence="2 3">
    <name type="scientific">Alteromonas lipolytica</name>
    <dbReference type="NCBI Taxonomy" id="1856405"/>
    <lineage>
        <taxon>Bacteria</taxon>
        <taxon>Pseudomonadati</taxon>
        <taxon>Pseudomonadota</taxon>
        <taxon>Gammaproteobacteria</taxon>
        <taxon>Alteromonadales</taxon>
        <taxon>Alteromonadaceae</taxon>
        <taxon>Alteromonas/Salinimonas group</taxon>
        <taxon>Alteromonas</taxon>
    </lineage>
</organism>
<dbReference type="PANTHER" id="PTHR38591">
    <property type="entry name" value="HYDROLASE"/>
    <property type="match status" value="1"/>
</dbReference>
<reference evidence="2 3" key="1">
    <citation type="submission" date="2016-09" db="EMBL/GenBank/DDBJ databases">
        <title>Alteromonas lipolytica, a new species isolated from sea water.</title>
        <authorList>
            <person name="Wu Y.-H."/>
            <person name="Cheng H."/>
            <person name="Xu X.-W."/>
        </authorList>
    </citation>
    <scope>NUCLEOTIDE SEQUENCE [LARGE SCALE GENOMIC DNA]</scope>
    <source>
        <strain evidence="2 3">JW12</strain>
    </source>
</reference>
<dbReference type="EMBL" id="MJIC01000001">
    <property type="protein sequence ID" value="OFI36350.1"/>
    <property type="molecule type" value="Genomic_DNA"/>
</dbReference>
<evidence type="ECO:0000313" key="3">
    <source>
        <dbReference type="Proteomes" id="UP000176037"/>
    </source>
</evidence>
<dbReference type="SUPFAM" id="SSF159245">
    <property type="entry name" value="AttH-like"/>
    <property type="match status" value="1"/>
</dbReference>
<evidence type="ECO:0000313" key="2">
    <source>
        <dbReference type="EMBL" id="OFI36350.1"/>
    </source>
</evidence>
<keyword evidence="3" id="KW-1185">Reference proteome</keyword>
<feature type="domain" description="AttH" evidence="1">
    <location>
        <begin position="42"/>
        <end position="211"/>
    </location>
</feature>
<protein>
    <recommendedName>
        <fullName evidence="1">AttH domain-containing protein</fullName>
    </recommendedName>
</protein>
<dbReference type="Gene3D" id="2.40.370.10">
    <property type="entry name" value="AttH-like domain"/>
    <property type="match status" value="2"/>
</dbReference>
<dbReference type="PANTHER" id="PTHR38591:SF1">
    <property type="entry name" value="BLL1000 PROTEIN"/>
    <property type="match status" value="1"/>
</dbReference>
<proteinExistence type="predicted"/>
<dbReference type="Pfam" id="PF17186">
    <property type="entry name" value="Lipocalin_9"/>
    <property type="match status" value="1"/>
</dbReference>
<gene>
    <name evidence="2" type="ORF">BFC17_00275</name>
</gene>
<dbReference type="InterPro" id="IPR010791">
    <property type="entry name" value="AttH_dom"/>
</dbReference>